<evidence type="ECO:0000256" key="6">
    <source>
        <dbReference type="ARBA" id="ARBA00022737"/>
    </source>
</evidence>
<feature type="domain" description="RNase III" evidence="20">
    <location>
        <begin position="1296"/>
        <end position="1435"/>
    </location>
</feature>
<dbReference type="CDD" id="cd00593">
    <property type="entry name" value="RIBOc"/>
    <property type="match status" value="2"/>
</dbReference>
<dbReference type="SMART" id="SM00949">
    <property type="entry name" value="PAZ"/>
    <property type="match status" value="1"/>
</dbReference>
<dbReference type="Proteomes" id="UP001177140">
    <property type="component" value="Unassembled WGS sequence"/>
</dbReference>
<reference evidence="25" key="1">
    <citation type="submission" date="2022-03" db="EMBL/GenBank/DDBJ databases">
        <title>A functionally conserved STORR gene fusion in Papaver species that diverged 16.8 million years ago.</title>
        <authorList>
            <person name="Catania T."/>
        </authorList>
    </citation>
    <scope>NUCLEOTIDE SEQUENCE</scope>
    <source>
        <strain evidence="25">S-191538</strain>
    </source>
</reference>
<dbReference type="Pfam" id="PF03368">
    <property type="entry name" value="Dicer_dimer"/>
    <property type="match status" value="1"/>
</dbReference>
<dbReference type="GO" id="GO:0005634">
    <property type="term" value="C:nucleus"/>
    <property type="evidence" value="ECO:0007669"/>
    <property type="project" value="UniProtKB-SubCell"/>
</dbReference>
<keyword evidence="15" id="KW-0464">Manganese</keyword>
<evidence type="ECO:0000259" key="20">
    <source>
        <dbReference type="PROSITE" id="PS50142"/>
    </source>
</evidence>
<evidence type="ECO:0000256" key="1">
    <source>
        <dbReference type="ARBA" id="ARBA00001936"/>
    </source>
</evidence>
<keyword evidence="12" id="KW-0460">Magnesium</keyword>
<dbReference type="CDD" id="cd18802">
    <property type="entry name" value="SF2_C_dicer"/>
    <property type="match status" value="1"/>
</dbReference>
<accession>A0AA42B1M5</accession>
<evidence type="ECO:0000256" key="7">
    <source>
        <dbReference type="ARBA" id="ARBA00022741"/>
    </source>
</evidence>
<evidence type="ECO:0000259" key="22">
    <source>
        <dbReference type="PROSITE" id="PS51192"/>
    </source>
</evidence>
<evidence type="ECO:0000259" key="23">
    <source>
        <dbReference type="PROSITE" id="PS51194"/>
    </source>
</evidence>
<evidence type="ECO:0000256" key="10">
    <source>
        <dbReference type="ARBA" id="ARBA00022806"/>
    </source>
</evidence>
<dbReference type="CDD" id="cd18034">
    <property type="entry name" value="DEXHc_dicer"/>
    <property type="match status" value="1"/>
</dbReference>
<evidence type="ECO:0000256" key="19">
    <source>
        <dbReference type="SAM" id="MobiDB-lite"/>
    </source>
</evidence>
<evidence type="ECO:0000259" key="24">
    <source>
        <dbReference type="PROSITE" id="PS51327"/>
    </source>
</evidence>
<dbReference type="FunFam" id="1.10.1520.10:FF:000004">
    <property type="entry name" value="Endoribonuclease dicer-like 1"/>
    <property type="match status" value="1"/>
</dbReference>
<organism evidence="25 26">
    <name type="scientific">Papaver nudicaule</name>
    <name type="common">Iceland poppy</name>
    <dbReference type="NCBI Taxonomy" id="74823"/>
    <lineage>
        <taxon>Eukaryota</taxon>
        <taxon>Viridiplantae</taxon>
        <taxon>Streptophyta</taxon>
        <taxon>Embryophyta</taxon>
        <taxon>Tracheophyta</taxon>
        <taxon>Spermatophyta</taxon>
        <taxon>Magnoliopsida</taxon>
        <taxon>Ranunculales</taxon>
        <taxon>Papaveraceae</taxon>
        <taxon>Papaveroideae</taxon>
        <taxon>Papaver</taxon>
    </lineage>
</organism>
<evidence type="ECO:0000256" key="18">
    <source>
        <dbReference type="PROSITE-ProRule" id="PRU00657"/>
    </source>
</evidence>
<dbReference type="Gene3D" id="1.10.1520.10">
    <property type="entry name" value="Ribonuclease III domain"/>
    <property type="match status" value="2"/>
</dbReference>
<feature type="region of interest" description="Disordered" evidence="19">
    <location>
        <begin position="1"/>
        <end position="36"/>
    </location>
</feature>
<evidence type="ECO:0000256" key="5">
    <source>
        <dbReference type="ARBA" id="ARBA00022723"/>
    </source>
</evidence>
<dbReference type="InterPro" id="IPR036085">
    <property type="entry name" value="PAZ_dom_sf"/>
</dbReference>
<dbReference type="GO" id="GO:0005737">
    <property type="term" value="C:cytoplasm"/>
    <property type="evidence" value="ECO:0007669"/>
    <property type="project" value="TreeGrafter"/>
</dbReference>
<dbReference type="Pfam" id="PF02170">
    <property type="entry name" value="PAZ"/>
    <property type="match status" value="1"/>
</dbReference>
<keyword evidence="5" id="KW-0479">Metal-binding</keyword>
<evidence type="ECO:0000256" key="11">
    <source>
        <dbReference type="ARBA" id="ARBA00022840"/>
    </source>
</evidence>
<dbReference type="InterPro" id="IPR011545">
    <property type="entry name" value="DEAD/DEAH_box_helicase_dom"/>
</dbReference>
<dbReference type="SMART" id="SM00490">
    <property type="entry name" value="HELICc"/>
    <property type="match status" value="1"/>
</dbReference>
<name>A0AA42B1M5_PAPNU</name>
<evidence type="ECO:0000256" key="8">
    <source>
        <dbReference type="ARBA" id="ARBA00022759"/>
    </source>
</evidence>
<comment type="subcellular location">
    <subcellularLocation>
        <location evidence="3">Nucleus</location>
    </subcellularLocation>
</comment>
<dbReference type="EMBL" id="JAJJMA010301198">
    <property type="protein sequence ID" value="MCL7048133.1"/>
    <property type="molecule type" value="Genomic_DNA"/>
</dbReference>
<sequence>MASSSTMDMDISAGRKNPLKRTFEEMESTPPEIVQKGDDDLESIKDFDPRSYQRKVYEVAVKRNTIAVLDTGSGKTMIAVMLIQHIGRKIKEEDGKLIIFLAPTVPLVNQQAEVIRINTSFKVEEYYGAKGVDNWNAELWENERKTNEVMVMTPQILLDAMRKAFLSLEMVSLMVFDECHRTTGNHPYAKIMKEFYHRSPNKPKIFGMTASPVIKKGKKLPQSLLCLSMQFKFLVLVFNMLLHSGISSAENCNDQMASLESVLDSKIYTVEDRNEVELFVPSAKEVKRYYDPYAFSHEDLKTDLKSSWSKFDSSLVEAQNSKSSHFRDIDETFKALRKKLSSYYLKILYCLDDLGLLCAHEAAKVSIESVRVSDISMECELYQECFVQCRYFLEEVLLILEKSLPRGSDKLFNTESSDSSLLEAKKMGYITPKLYGLVETFQSFRDVKNLLCLIFVERIITAKVVDRFMRKVSYLSDFKVAYLTGGNGSMDALKPKAQKETLDAFRSGKVNLLFTTDVAEEGLHIPNCSRVVRFDLPKTVRSYIQSRGRARQSDSQYVLMLERGNTNQRDLLFDVIKSEHSMTVAASHRDPDAGITKLSCVEETEPYYVESTGASVTVDSSVSLIYRYCEKLPGDKYFQPKPIFQLQLIGGAYECILTLPPNAPFQRLAGPAVVNSHLSKQLVCLEACKQLHQCGALDDHLLPYIEEPLEIDVIKSNKNYSAGAGTTKRKELHGTTIVRALSGLWAENSNGVTLHAYRLDFACDQVDVLYSSFVLLLEAKLDGDAANAEVELFSIPNKLIKSSVSPCGQVHLNMEQVKKAKVFQELFFNGLFGKLFVGSKSTGIKREFLLKKDTKSFWSNSNLYMLLPLESTVPSHESLRINWGEISASNSAVEFMKTHSVEDNNSFSHSLTANSSSETECKNSEDSIHLADCSVDRNSVKDMVVLAIHTGKLYSVLEVLVDKTAENSFDGSTDEAPSSYTSFRDYFSKKYGIELMHPDQPMFLLKQSHNPHNLLLTKDTYEGAPTNKKKKKSSSNRMVEKPLFTIHMPPELLVKVGVSLSVLKSFYLLPSLMHRLESLTLANQLREEISSPSDNHHISSALILEAITTLRCCEKFSLERLELLGDSILKYAVTCYLFLKYPMKHEGQLSSQRSHAVCNLTLHKCGTNRKLQGYIRDNAFDPRRWVAPGQRSIRPPVPCVCGVDTCEVPVDSRYETDDASVMVGKPCDNGHRWMCSKTIADCVEALIGAYYVGGGLSAAFHVMKWLGIPCEFEPSLIDEATNRAFLLCPAPKVDEFKMLESKLGYTFSVKGLLLEAITHASQQEVSFCYQRLEFLGDSVLDVLITLHLFENNTDVDPGELTDLRSASVNNENFAQAVVKHNIQQHLRHSSGLLCDQITEYAQSVQKSKKTQGVKCPKALGDLLESMAGAVLIDTKLNLDVVWNVFKPLLSPIVTPEKLELPPYRELIELCSHYGFSLKDTLTKNGEMVHAELRLQTKDVLLIREGSDRTRKTAKGQAAGHLLKDLEVRGILHARYDYIEKTHETKSCEGSPTTNMNIDICQKSNGENLAGPACKKKKTAEGAVPVKPTGSEDRLVSVIINRKKGGPRSSLYELCKSLQWSMPTFQFEEYKSKTEMVFGEGPDKRTGFNAYTATITLSIPNSNAIILAGEQKADKKTSMDSAALLMLYELGKQGKCLITGL</sequence>
<evidence type="ECO:0000259" key="21">
    <source>
        <dbReference type="PROSITE" id="PS50821"/>
    </source>
</evidence>
<evidence type="ECO:0000313" key="26">
    <source>
        <dbReference type="Proteomes" id="UP001177140"/>
    </source>
</evidence>
<dbReference type="PROSITE" id="PS51192">
    <property type="entry name" value="HELICASE_ATP_BIND_1"/>
    <property type="match status" value="1"/>
</dbReference>
<evidence type="ECO:0000256" key="12">
    <source>
        <dbReference type="ARBA" id="ARBA00022842"/>
    </source>
</evidence>
<dbReference type="InterPro" id="IPR003100">
    <property type="entry name" value="PAZ_dom"/>
</dbReference>
<proteinExistence type="inferred from homology"/>
<dbReference type="InterPro" id="IPR036389">
    <property type="entry name" value="RNase_III_sf"/>
</dbReference>
<comment type="cofactor">
    <cofactor evidence="2">
        <name>Mg(2+)</name>
        <dbReference type="ChEBI" id="CHEBI:18420"/>
    </cofactor>
</comment>
<evidence type="ECO:0000256" key="15">
    <source>
        <dbReference type="ARBA" id="ARBA00023211"/>
    </source>
</evidence>
<dbReference type="InterPro" id="IPR001650">
    <property type="entry name" value="Helicase_C-like"/>
</dbReference>
<keyword evidence="8" id="KW-0255">Endonuclease</keyword>
<evidence type="ECO:0000256" key="17">
    <source>
        <dbReference type="ARBA" id="ARBA00035116"/>
    </source>
</evidence>
<dbReference type="Gene3D" id="3.30.160.20">
    <property type="match status" value="1"/>
</dbReference>
<keyword evidence="11" id="KW-0067">ATP-binding</keyword>
<feature type="domain" description="Dicer dsRNA-binding fold" evidence="24">
    <location>
        <begin position="621"/>
        <end position="711"/>
    </location>
</feature>
<dbReference type="GO" id="GO:0003723">
    <property type="term" value="F:RNA binding"/>
    <property type="evidence" value="ECO:0007669"/>
    <property type="project" value="UniProtKB-UniRule"/>
</dbReference>
<keyword evidence="13 18" id="KW-0694">RNA-binding</keyword>
<dbReference type="Pfam" id="PF00636">
    <property type="entry name" value="Ribonuclease_3"/>
    <property type="match status" value="2"/>
</dbReference>
<evidence type="ECO:0008006" key="27">
    <source>
        <dbReference type="Google" id="ProtNLM"/>
    </source>
</evidence>
<keyword evidence="6" id="KW-0677">Repeat</keyword>
<dbReference type="PANTHER" id="PTHR14950">
    <property type="entry name" value="DICER-RELATED"/>
    <property type="match status" value="1"/>
</dbReference>
<keyword evidence="7" id="KW-0547">Nucleotide-binding</keyword>
<dbReference type="GO" id="GO:0046872">
    <property type="term" value="F:metal ion binding"/>
    <property type="evidence" value="ECO:0007669"/>
    <property type="project" value="UniProtKB-KW"/>
</dbReference>
<dbReference type="Gene3D" id="3.30.160.380">
    <property type="entry name" value="Dicer dimerisation domain"/>
    <property type="match status" value="1"/>
</dbReference>
<dbReference type="Pfam" id="PF00271">
    <property type="entry name" value="Helicase_C"/>
    <property type="match status" value="1"/>
</dbReference>
<dbReference type="InterPro" id="IPR027417">
    <property type="entry name" value="P-loop_NTPase"/>
</dbReference>
<dbReference type="SUPFAM" id="SSF69065">
    <property type="entry name" value="RNase III domain-like"/>
    <property type="match status" value="2"/>
</dbReference>
<gene>
    <name evidence="25" type="ORF">MKW94_027297</name>
</gene>
<dbReference type="GO" id="GO:0004525">
    <property type="term" value="F:ribonuclease III activity"/>
    <property type="evidence" value="ECO:0007669"/>
    <property type="project" value="InterPro"/>
</dbReference>
<dbReference type="Gene3D" id="2.170.260.10">
    <property type="entry name" value="paz domain"/>
    <property type="match status" value="1"/>
</dbReference>
<evidence type="ECO:0000256" key="2">
    <source>
        <dbReference type="ARBA" id="ARBA00001946"/>
    </source>
</evidence>
<dbReference type="PROSITE" id="PS51194">
    <property type="entry name" value="HELICASE_CTER"/>
    <property type="match status" value="1"/>
</dbReference>
<dbReference type="GO" id="GO:0004386">
    <property type="term" value="F:helicase activity"/>
    <property type="evidence" value="ECO:0007669"/>
    <property type="project" value="UniProtKB-KW"/>
</dbReference>
<comment type="caution">
    <text evidence="25">The sequence shown here is derived from an EMBL/GenBank/DDBJ whole genome shotgun (WGS) entry which is preliminary data.</text>
</comment>
<evidence type="ECO:0000256" key="14">
    <source>
        <dbReference type="ARBA" id="ARBA00023158"/>
    </source>
</evidence>
<keyword evidence="9" id="KW-0378">Hydrolase</keyword>
<dbReference type="PROSITE" id="PS50821">
    <property type="entry name" value="PAZ"/>
    <property type="match status" value="1"/>
</dbReference>
<dbReference type="FunFam" id="3.40.50.300:FF:000628">
    <property type="entry name" value="Endoribonuclease Dicer"/>
    <property type="match status" value="1"/>
</dbReference>
<dbReference type="InterPro" id="IPR005034">
    <property type="entry name" value="Dicer_dimerisation"/>
</dbReference>
<keyword evidence="10" id="KW-0347">Helicase</keyword>
<dbReference type="Gene3D" id="3.40.50.300">
    <property type="entry name" value="P-loop containing nucleotide triphosphate hydrolases"/>
    <property type="match status" value="2"/>
</dbReference>
<comment type="cofactor">
    <cofactor evidence="1">
        <name>Mn(2+)</name>
        <dbReference type="ChEBI" id="CHEBI:29035"/>
    </cofactor>
</comment>
<dbReference type="SMART" id="SM00535">
    <property type="entry name" value="RIBOc"/>
    <property type="match status" value="2"/>
</dbReference>
<evidence type="ECO:0000256" key="13">
    <source>
        <dbReference type="ARBA" id="ARBA00022884"/>
    </source>
</evidence>
<dbReference type="PROSITE" id="PS50142">
    <property type="entry name" value="RNASE_3_2"/>
    <property type="match status" value="2"/>
</dbReference>
<evidence type="ECO:0000256" key="4">
    <source>
        <dbReference type="ARBA" id="ARBA00022722"/>
    </source>
</evidence>
<feature type="domain" description="PAZ" evidence="21">
    <location>
        <begin position="915"/>
        <end position="1057"/>
    </location>
</feature>
<dbReference type="PROSITE" id="PS00517">
    <property type="entry name" value="RNASE_3_1"/>
    <property type="match status" value="1"/>
</dbReference>
<feature type="domain" description="RNase III" evidence="20">
    <location>
        <begin position="1082"/>
        <end position="1255"/>
    </location>
</feature>
<feature type="domain" description="Helicase ATP-binding" evidence="22">
    <location>
        <begin position="56"/>
        <end position="230"/>
    </location>
</feature>
<dbReference type="PROSITE" id="PS51327">
    <property type="entry name" value="DICER_DSRBF"/>
    <property type="match status" value="1"/>
</dbReference>
<keyword evidence="14" id="KW-0943">RNA-mediated gene silencing</keyword>
<dbReference type="GO" id="GO:0005524">
    <property type="term" value="F:ATP binding"/>
    <property type="evidence" value="ECO:0007669"/>
    <property type="project" value="UniProtKB-KW"/>
</dbReference>
<dbReference type="FunFam" id="3.40.50.300:FF:000420">
    <property type="entry name" value="Endoribonuclease dicer-like 1"/>
    <property type="match status" value="1"/>
</dbReference>
<feature type="domain" description="Helicase C-terminal" evidence="23">
    <location>
        <begin position="443"/>
        <end position="592"/>
    </location>
</feature>
<evidence type="ECO:0000256" key="3">
    <source>
        <dbReference type="ARBA" id="ARBA00004123"/>
    </source>
</evidence>
<dbReference type="PANTHER" id="PTHR14950:SF46">
    <property type="entry name" value="ENDORIBONUCLEASE DICER HOMOLOG 3"/>
    <property type="match status" value="1"/>
</dbReference>
<evidence type="ECO:0000313" key="25">
    <source>
        <dbReference type="EMBL" id="MCL7048133.1"/>
    </source>
</evidence>
<dbReference type="SMART" id="SM00487">
    <property type="entry name" value="DEXDc"/>
    <property type="match status" value="1"/>
</dbReference>
<evidence type="ECO:0000256" key="16">
    <source>
        <dbReference type="ARBA" id="ARBA00023242"/>
    </source>
</evidence>
<dbReference type="FunFam" id="3.30.160.380:FF:000001">
    <property type="entry name" value="Endoribonuclease dicer-like 1"/>
    <property type="match status" value="1"/>
</dbReference>
<dbReference type="InterPro" id="IPR000999">
    <property type="entry name" value="RNase_III_dom"/>
</dbReference>
<dbReference type="SUPFAM" id="SSF52540">
    <property type="entry name" value="P-loop containing nucleoside triphosphate hydrolases"/>
    <property type="match status" value="1"/>
</dbReference>
<dbReference type="Pfam" id="PF00270">
    <property type="entry name" value="DEAD"/>
    <property type="match status" value="1"/>
</dbReference>
<comment type="similarity">
    <text evidence="17 18">Belongs to the helicase family. Dicer subfamily.</text>
</comment>
<dbReference type="FunFam" id="1.10.1520.10:FF:000008">
    <property type="entry name" value="Dicer-like 104"/>
    <property type="match status" value="1"/>
</dbReference>
<evidence type="ECO:0000256" key="9">
    <source>
        <dbReference type="ARBA" id="ARBA00022801"/>
    </source>
</evidence>
<dbReference type="InterPro" id="IPR014001">
    <property type="entry name" value="Helicase_ATP-bd"/>
</dbReference>
<protein>
    <recommendedName>
        <fullName evidence="27">Dicer-like 3</fullName>
    </recommendedName>
</protein>
<dbReference type="InterPro" id="IPR038248">
    <property type="entry name" value="Dicer_dimer_sf"/>
</dbReference>
<dbReference type="FunFam" id="2.170.260.10:FF:000004">
    <property type="entry name" value="Dicer-like 104"/>
    <property type="match status" value="1"/>
</dbReference>
<keyword evidence="26" id="KW-1185">Reference proteome</keyword>
<keyword evidence="4" id="KW-0540">Nuclease</keyword>
<dbReference type="SUPFAM" id="SSF101690">
    <property type="entry name" value="PAZ domain"/>
    <property type="match status" value="1"/>
</dbReference>
<dbReference type="GO" id="GO:0010267">
    <property type="term" value="P:ta-siRNA processing"/>
    <property type="evidence" value="ECO:0007669"/>
    <property type="project" value="UniProtKB-ARBA"/>
</dbReference>
<keyword evidence="16" id="KW-0539">Nucleus</keyword>